<dbReference type="SUPFAM" id="SSF51366">
    <property type="entry name" value="Ribulose-phoshate binding barrel"/>
    <property type="match status" value="1"/>
</dbReference>
<organism evidence="1">
    <name type="scientific">Tanacetum cinerariifolium</name>
    <name type="common">Dalmatian daisy</name>
    <name type="synonym">Chrysanthemum cinerariifolium</name>
    <dbReference type="NCBI Taxonomy" id="118510"/>
    <lineage>
        <taxon>Eukaryota</taxon>
        <taxon>Viridiplantae</taxon>
        <taxon>Streptophyta</taxon>
        <taxon>Embryophyta</taxon>
        <taxon>Tracheophyta</taxon>
        <taxon>Spermatophyta</taxon>
        <taxon>Magnoliopsida</taxon>
        <taxon>eudicotyledons</taxon>
        <taxon>Gunneridae</taxon>
        <taxon>Pentapetalae</taxon>
        <taxon>asterids</taxon>
        <taxon>campanulids</taxon>
        <taxon>Asterales</taxon>
        <taxon>Asteraceae</taxon>
        <taxon>Asteroideae</taxon>
        <taxon>Anthemideae</taxon>
        <taxon>Anthemidinae</taxon>
        <taxon>Tanacetum</taxon>
    </lineage>
</organism>
<name>A0A699XE28_TANCI</name>
<protein>
    <submittedName>
        <fullName evidence="1">Imidazole glycerol phosphate synthase hisHF, chloroplastic</fullName>
    </submittedName>
</protein>
<dbReference type="EMBL" id="BKCJ011846919">
    <property type="protein sequence ID" value="GFD57959.1"/>
    <property type="molecule type" value="Genomic_DNA"/>
</dbReference>
<reference evidence="1" key="1">
    <citation type="journal article" date="2019" name="Sci. Rep.">
        <title>Draft genome of Tanacetum cinerariifolium, the natural source of mosquito coil.</title>
        <authorList>
            <person name="Yamashiro T."/>
            <person name="Shiraishi A."/>
            <person name="Satake H."/>
            <person name="Nakayama K."/>
        </authorList>
    </citation>
    <scope>NUCLEOTIDE SEQUENCE</scope>
</reference>
<dbReference type="AlphaFoldDB" id="A0A699XE28"/>
<gene>
    <name evidence="1" type="ORF">Tci_929928</name>
</gene>
<dbReference type="Gene3D" id="3.20.20.70">
    <property type="entry name" value="Aldolase class I"/>
    <property type="match status" value="1"/>
</dbReference>
<evidence type="ECO:0000313" key="1">
    <source>
        <dbReference type="EMBL" id="GFD57959.1"/>
    </source>
</evidence>
<feature type="non-terminal residue" evidence="1">
    <location>
        <position position="1"/>
    </location>
</feature>
<comment type="caution">
    <text evidence="1">The sequence shown here is derived from an EMBL/GenBank/DDBJ whole genome shotgun (WGS) entry which is preliminary data.</text>
</comment>
<accession>A0A699XE28</accession>
<sequence>GNADHFREVFAGTNVDAALGAGMFHRGEWTVKQVKEELEKTGLMVRRFEEEI</sequence>
<dbReference type="InterPro" id="IPR011060">
    <property type="entry name" value="RibuloseP-bd_barrel"/>
</dbReference>
<proteinExistence type="predicted"/>
<dbReference type="InterPro" id="IPR013785">
    <property type="entry name" value="Aldolase_TIM"/>
</dbReference>